<evidence type="ECO:0000313" key="9">
    <source>
        <dbReference type="Ensembl" id="ENSEBUP00000005649.1"/>
    </source>
</evidence>
<dbReference type="CDD" id="cd00130">
    <property type="entry name" value="PAS"/>
    <property type="match status" value="1"/>
</dbReference>
<evidence type="ECO:0000256" key="2">
    <source>
        <dbReference type="ARBA" id="ARBA00023015"/>
    </source>
</evidence>
<dbReference type="InterPro" id="IPR013767">
    <property type="entry name" value="PAS_fold"/>
</dbReference>
<evidence type="ECO:0000259" key="8">
    <source>
        <dbReference type="PROSITE" id="PS50888"/>
    </source>
</evidence>
<evidence type="ECO:0000313" key="10">
    <source>
        <dbReference type="Proteomes" id="UP000694388"/>
    </source>
</evidence>
<dbReference type="GO" id="GO:0046983">
    <property type="term" value="F:protein dimerization activity"/>
    <property type="evidence" value="ECO:0007669"/>
    <property type="project" value="InterPro"/>
</dbReference>
<evidence type="ECO:0000256" key="1">
    <source>
        <dbReference type="ARBA" id="ARBA00004123"/>
    </source>
</evidence>
<dbReference type="SMART" id="SM00353">
    <property type="entry name" value="HLH"/>
    <property type="match status" value="1"/>
</dbReference>
<reference evidence="9" key="2">
    <citation type="submission" date="2025-09" db="UniProtKB">
        <authorList>
            <consortium name="Ensembl"/>
        </authorList>
    </citation>
    <scope>IDENTIFICATION</scope>
</reference>
<dbReference type="PROSITE" id="PS50112">
    <property type="entry name" value="PAS"/>
    <property type="match status" value="1"/>
</dbReference>
<evidence type="ECO:0000256" key="6">
    <source>
        <dbReference type="SAM" id="MobiDB-lite"/>
    </source>
</evidence>
<dbReference type="Pfam" id="PF00989">
    <property type="entry name" value="PAS"/>
    <property type="match status" value="1"/>
</dbReference>
<evidence type="ECO:0008006" key="11">
    <source>
        <dbReference type="Google" id="ProtNLM"/>
    </source>
</evidence>
<proteinExistence type="predicted"/>
<dbReference type="InterPro" id="IPR036638">
    <property type="entry name" value="HLH_DNA-bd_sf"/>
</dbReference>
<organism evidence="9 10">
    <name type="scientific">Eptatretus burgeri</name>
    <name type="common">Inshore hagfish</name>
    <dbReference type="NCBI Taxonomy" id="7764"/>
    <lineage>
        <taxon>Eukaryota</taxon>
        <taxon>Metazoa</taxon>
        <taxon>Chordata</taxon>
        <taxon>Craniata</taxon>
        <taxon>Vertebrata</taxon>
        <taxon>Cyclostomata</taxon>
        <taxon>Myxini</taxon>
        <taxon>Myxiniformes</taxon>
        <taxon>Myxinidae</taxon>
        <taxon>Eptatretinae</taxon>
        <taxon>Eptatretus</taxon>
    </lineage>
</organism>
<dbReference type="InterPro" id="IPR000014">
    <property type="entry name" value="PAS"/>
</dbReference>
<accession>A0A8C4NEN4</accession>
<dbReference type="GO" id="GO:0004879">
    <property type="term" value="F:nuclear receptor activity"/>
    <property type="evidence" value="ECO:0007669"/>
    <property type="project" value="TreeGrafter"/>
</dbReference>
<dbReference type="Gene3D" id="4.10.280.10">
    <property type="entry name" value="Helix-loop-helix DNA-binding domain"/>
    <property type="match status" value="1"/>
</dbReference>
<feature type="region of interest" description="Disordered" evidence="6">
    <location>
        <begin position="1"/>
        <end position="32"/>
    </location>
</feature>
<comment type="subcellular location">
    <subcellularLocation>
        <location evidence="1">Nucleus</location>
    </subcellularLocation>
</comment>
<dbReference type="Pfam" id="PF00010">
    <property type="entry name" value="HLH"/>
    <property type="match status" value="1"/>
</dbReference>
<evidence type="ECO:0000256" key="3">
    <source>
        <dbReference type="ARBA" id="ARBA00023125"/>
    </source>
</evidence>
<protein>
    <recommendedName>
        <fullName evidence="11">Aryl hydrocarbon receptor</fullName>
    </recommendedName>
</protein>
<keyword evidence="5" id="KW-0539">Nucleus</keyword>
<keyword evidence="10" id="KW-1185">Reference proteome</keyword>
<evidence type="ECO:0000256" key="5">
    <source>
        <dbReference type="ARBA" id="ARBA00023242"/>
    </source>
</evidence>
<keyword evidence="2" id="KW-0805">Transcription regulation</keyword>
<feature type="domain" description="BHLH" evidence="8">
    <location>
        <begin position="18"/>
        <end position="71"/>
    </location>
</feature>
<dbReference type="InterPro" id="IPR035965">
    <property type="entry name" value="PAS-like_dom_sf"/>
</dbReference>
<dbReference type="GeneTree" id="ENSGT00940000154486"/>
<dbReference type="GO" id="GO:0005634">
    <property type="term" value="C:nucleus"/>
    <property type="evidence" value="ECO:0007669"/>
    <property type="project" value="UniProtKB-SubCell"/>
</dbReference>
<dbReference type="FunFam" id="3.30.450.20:FF:000035">
    <property type="entry name" value="Aryl hydrocarbon receptor"/>
    <property type="match status" value="1"/>
</dbReference>
<sequence length="661" mass="74407">MSSLGLYAGRRRKKPAQRSQNAKSNPSKRHRDRLNTEMERLATLLPFPQDVISKLDKLSILRLSVSYLRAKNYFHGIVQKLFNFVSLQALNGFVIVVTSDGLVFYVSHTIQDYLGFHQCDVIQQSIYELVHKDDREELRRNLHWAMNPQSTSIPSGEPEAGLPVTTYVPQQLPLENSSFLERQFVCRFRCLLDNSSGFLLLQIQGRLKFLRGQSRHTEDKGQASLQFALFALATPLQPPSILEIRTRNMIFRTKHKLDFTPLSCDAKHKLTSREAAMSRRIMHIKSHPVTSADMMKTGETGLTFFRLLTKNNCWAWVQANARLVYKNGQPDYIIATQRPVSNEEGEEQLRKRIRQFPFALTSGEALLYEGSEMQIGLESCNHSPKNHTIDPSSLLGAMMQQDHSIYVHPAAIEAKLSISHEMLGFSSSSVSSCVSPQDWQSPRSMEKSLLIKQESLVNENLDSSAVIPDKLCEVLEILGLKSEDVENLHDNQFMQVSDFSDELLSNDDILSYIQDSLMKSDSLFLPGTNLPDVSMQELEASLGQSKLAEGPTQVEVLHESKSLAGPTASIAQIPQDEHFVEQNTFWSDTQFETKQCNPANVNPSIPTNTTAYNGNQQCVKGQSGNIPQVIAMQGPFLPPHYGSYQINNPAEHSKAMYFATE</sequence>
<dbReference type="Proteomes" id="UP000694388">
    <property type="component" value="Unplaced"/>
</dbReference>
<dbReference type="GO" id="GO:0034751">
    <property type="term" value="C:aryl hydrocarbon receptor complex"/>
    <property type="evidence" value="ECO:0007669"/>
    <property type="project" value="TreeGrafter"/>
</dbReference>
<evidence type="ECO:0000256" key="4">
    <source>
        <dbReference type="ARBA" id="ARBA00023163"/>
    </source>
</evidence>
<dbReference type="GO" id="GO:0006805">
    <property type="term" value="P:xenobiotic metabolic process"/>
    <property type="evidence" value="ECO:0007669"/>
    <property type="project" value="InterPro"/>
</dbReference>
<dbReference type="PANTHER" id="PTHR10649:SF12">
    <property type="entry name" value="SPINELESS, ISOFORM C"/>
    <property type="match status" value="1"/>
</dbReference>
<dbReference type="GO" id="GO:0000976">
    <property type="term" value="F:transcription cis-regulatory region binding"/>
    <property type="evidence" value="ECO:0007669"/>
    <property type="project" value="TreeGrafter"/>
</dbReference>
<dbReference type="AlphaFoldDB" id="A0A8C4NEN4"/>
<dbReference type="SUPFAM" id="SSF55785">
    <property type="entry name" value="PYP-like sensor domain (PAS domain)"/>
    <property type="match status" value="1"/>
</dbReference>
<evidence type="ECO:0000259" key="7">
    <source>
        <dbReference type="PROSITE" id="PS50112"/>
    </source>
</evidence>
<feature type="domain" description="PAS" evidence="7">
    <location>
        <begin position="87"/>
        <end position="149"/>
    </location>
</feature>
<keyword evidence="4" id="KW-0804">Transcription</keyword>
<dbReference type="InterPro" id="IPR039091">
    <property type="entry name" value="AHR/AHRR"/>
</dbReference>
<dbReference type="FunFam" id="4.10.280.10:FF:000041">
    <property type="entry name" value="aryl hydrocarbon receptor repressor"/>
    <property type="match status" value="1"/>
</dbReference>
<keyword evidence="3" id="KW-0238">DNA-binding</keyword>
<dbReference type="PROSITE" id="PS50888">
    <property type="entry name" value="BHLH"/>
    <property type="match status" value="1"/>
</dbReference>
<dbReference type="PANTHER" id="PTHR10649">
    <property type="entry name" value="ARYL HYDROCARBON RECEPTOR"/>
    <property type="match status" value="1"/>
</dbReference>
<dbReference type="SMART" id="SM00091">
    <property type="entry name" value="PAS"/>
    <property type="match status" value="1"/>
</dbReference>
<dbReference type="CDD" id="cd19696">
    <property type="entry name" value="bHLH-PAS_AhR_like"/>
    <property type="match status" value="1"/>
</dbReference>
<dbReference type="Gene3D" id="3.30.450.20">
    <property type="entry name" value="PAS domain"/>
    <property type="match status" value="2"/>
</dbReference>
<dbReference type="Ensembl" id="ENSEBUT00000006090.1">
    <property type="protein sequence ID" value="ENSEBUP00000005649.1"/>
    <property type="gene ID" value="ENSEBUG00000003800.1"/>
</dbReference>
<name>A0A8C4NEN4_EPTBU</name>
<dbReference type="OMA" id="RRIMHIK"/>
<reference evidence="9" key="1">
    <citation type="submission" date="2025-08" db="UniProtKB">
        <authorList>
            <consortium name="Ensembl"/>
        </authorList>
    </citation>
    <scope>IDENTIFICATION</scope>
</reference>
<dbReference type="InterPro" id="IPR011598">
    <property type="entry name" value="bHLH_dom"/>
</dbReference>
<dbReference type="SUPFAM" id="SSF47459">
    <property type="entry name" value="HLH, helix-loop-helix DNA-binding domain"/>
    <property type="match status" value="1"/>
</dbReference>